<accession>A0A829GS44</accession>
<gene>
    <name evidence="1" type="ORF">Lpl14_13572</name>
</gene>
<organism evidence="1 2">
    <name type="scientific">Lacticaseibacillus paracasei subsp. tolerans Lpl14</name>
    <dbReference type="NCBI Taxonomy" id="1256229"/>
    <lineage>
        <taxon>Bacteria</taxon>
        <taxon>Bacillati</taxon>
        <taxon>Bacillota</taxon>
        <taxon>Bacilli</taxon>
        <taxon>Lactobacillales</taxon>
        <taxon>Lactobacillaceae</taxon>
        <taxon>Lacticaseibacillus</taxon>
    </lineage>
</organism>
<name>A0A829GS44_LACPA</name>
<reference evidence="1 2" key="1">
    <citation type="journal article" date="2013" name="PLoS ONE">
        <title>Lactobacillus paracasei comparative genomics: towards species pan-genome definition and exploitation of diversity.</title>
        <authorList>
            <person name="Smokvina T."/>
            <person name="Wels M."/>
            <person name="Polka J."/>
            <person name="Chervaux C."/>
            <person name="Brisse S."/>
            <person name="Boekhorst J."/>
            <person name="van Hylckama Vlieg J.E."/>
            <person name="Siezen R.J."/>
        </authorList>
    </citation>
    <scope>NUCLEOTIDE SEQUENCE [LARGE SCALE GENOMIC DNA]</scope>
    <source>
        <strain evidence="1 2">Lpl14</strain>
    </source>
</reference>
<dbReference type="AlphaFoldDB" id="A0A829GS44"/>
<sequence>MYFQNLKIIESEIKENPTDYSASYFIALCKLDQWLVYLNRRERLLVRPLTFCSENSVNFNVAIKLFCLASGQGTFKPVFYTIGDFGEIRLLADTKKTLIKLIQDPVDNDLYGAAKEDDIFLGYQLIETPTEVPKDFTERIESEAITVDLQINGDTPQSRQARHAILCAFMES</sequence>
<proteinExistence type="predicted"/>
<dbReference type="Proteomes" id="UP000014285">
    <property type="component" value="Unassembled WGS sequence"/>
</dbReference>
<evidence type="ECO:0000313" key="1">
    <source>
        <dbReference type="EMBL" id="EPC63056.1"/>
    </source>
</evidence>
<comment type="caution">
    <text evidence="1">The sequence shown here is derived from an EMBL/GenBank/DDBJ whole genome shotgun (WGS) entry which is preliminary data.</text>
</comment>
<dbReference type="EMBL" id="ANKB01000071">
    <property type="protein sequence ID" value="EPC63056.1"/>
    <property type="molecule type" value="Genomic_DNA"/>
</dbReference>
<evidence type="ECO:0000313" key="2">
    <source>
        <dbReference type="Proteomes" id="UP000014285"/>
    </source>
</evidence>
<protein>
    <submittedName>
        <fullName evidence="1">Uncharacterized protein</fullName>
    </submittedName>
</protein>
<dbReference type="RefSeq" id="WP_003590925.1">
    <property type="nucleotide sequence ID" value="NZ_ANKB01000071.1"/>
</dbReference>